<evidence type="ECO:0000256" key="7">
    <source>
        <dbReference type="ARBA" id="ARBA00023212"/>
    </source>
</evidence>
<keyword evidence="8" id="KW-0966">Cell projection</keyword>
<proteinExistence type="inferred from homology"/>
<name>A0AAJ6YFL7_9HYME</name>
<dbReference type="Pfam" id="PF07162">
    <property type="entry name" value="B9-C2"/>
    <property type="match status" value="1"/>
</dbReference>
<evidence type="ECO:0000256" key="5">
    <source>
        <dbReference type="ARBA" id="ARBA00022794"/>
    </source>
</evidence>
<keyword evidence="7" id="KW-0206">Cytoskeleton</keyword>
<keyword evidence="11" id="KW-1185">Reference proteome</keyword>
<feature type="domain" description="Tectonic-1-3" evidence="9">
    <location>
        <begin position="469"/>
        <end position="595"/>
    </location>
</feature>
<comment type="similarity">
    <text evidence="2">Belongs to the tectonic family.</text>
</comment>
<keyword evidence="5" id="KW-0970">Cilium biogenesis/degradation</keyword>
<keyword evidence="4" id="KW-0732">Signal</keyword>
<dbReference type="Pfam" id="PF25752">
    <property type="entry name" value="DUF1619_N"/>
    <property type="match status" value="1"/>
</dbReference>
<dbReference type="PANTHER" id="PTHR14611:SF2">
    <property type="entry name" value="TECTONIC"/>
    <property type="match status" value="1"/>
</dbReference>
<protein>
    <submittedName>
        <fullName evidence="12">Tectonic-3-like</fullName>
    </submittedName>
</protein>
<dbReference type="GeneID" id="105361611"/>
<dbReference type="AlphaFoldDB" id="A0AAJ6YFL7"/>
<keyword evidence="3" id="KW-0963">Cytoplasm</keyword>
<dbReference type="KEGG" id="csol:105361611"/>
<dbReference type="RefSeq" id="XP_011497165.1">
    <property type="nucleotide sequence ID" value="XM_011498863.1"/>
</dbReference>
<evidence type="ECO:0000259" key="10">
    <source>
        <dbReference type="Pfam" id="PF25752"/>
    </source>
</evidence>
<evidence type="ECO:0000256" key="2">
    <source>
        <dbReference type="ARBA" id="ARBA00007633"/>
    </source>
</evidence>
<evidence type="ECO:0000256" key="6">
    <source>
        <dbReference type="ARBA" id="ARBA00023180"/>
    </source>
</evidence>
<sequence length="744" mass="84951">MAELHLIGTIASARDFRQSRLFSKWSFSTGNGWKIINGCSEGQTQECCDPYSNEPVWDHPVDLHFTTKTLQGSPKALLQVFCRDDFNKILFVSYGVCSIPLKPGFHSIECHTWKPIGDWQDRLKDKFLGTTLQLKSPDVLVNADDRFELLTESMGIVRIDLHVLAKNFDKFGFTIQAGFCDINCCCDSDCTEHDSKVFSRCIDREIDKEKDSWYCHEKPFFRHNETRFIFKKIVDSLFCIASDNLPPMYSASSDLQIEDKSSFKNIISNNKPSSFKWKLDKKNISFQNFNVSSQYHYGDILWTINKNSLQPFDLPQSGFGKMCDFKKAVRFLEDWTSSCYQSNLTNNNIYLFPSNFINFTIIATPSKFNSQYIVQDCPKAVCQSINVFICSGSLIVCNANETVKTTCSENICYNAVKKIVYVIQHNGSEGIKSIDVHFRLANVSNSFKQEFEVRYKWINANESLIIERSGNPGYIAGKPIFVGTQLLNKTNDMEIKYIAFNKIYKYLTLPMAYKSGICSETERYPVKFLENIKLKCSIVVETSNFSTSTCVKLQNRTIEALTSFMTFKNFEQTNFDRQFVSKSGNISDNNTKSWTKIFFEKSPQNIISARITESEIQCSGLVTSVIFDIVHSLISKPGSDKNHVILGVQVAFSQGVDLKWPKCIGKNCTDILQLDVVSFVSFHDVSKPTRYHIAGGPNLDISLPYDFFYPFLSHSRSNGTTLKFKLIHIYITLCFIFKALLRIT</sequence>
<organism evidence="11 12">
    <name type="scientific">Ceratosolen solmsi marchali</name>
    <dbReference type="NCBI Taxonomy" id="326594"/>
    <lineage>
        <taxon>Eukaryota</taxon>
        <taxon>Metazoa</taxon>
        <taxon>Ecdysozoa</taxon>
        <taxon>Arthropoda</taxon>
        <taxon>Hexapoda</taxon>
        <taxon>Insecta</taxon>
        <taxon>Pterygota</taxon>
        <taxon>Neoptera</taxon>
        <taxon>Endopterygota</taxon>
        <taxon>Hymenoptera</taxon>
        <taxon>Apocrita</taxon>
        <taxon>Proctotrupomorpha</taxon>
        <taxon>Chalcidoidea</taxon>
        <taxon>Agaonidae</taxon>
        <taxon>Agaoninae</taxon>
        <taxon>Ceratosolen</taxon>
    </lineage>
</organism>
<evidence type="ECO:0000256" key="8">
    <source>
        <dbReference type="ARBA" id="ARBA00023273"/>
    </source>
</evidence>
<evidence type="ECO:0000313" key="12">
    <source>
        <dbReference type="RefSeq" id="XP_011497165.1"/>
    </source>
</evidence>
<feature type="domain" description="Tectonic-1-3 N-terminal" evidence="10">
    <location>
        <begin position="175"/>
        <end position="249"/>
    </location>
</feature>
<evidence type="ECO:0000313" key="11">
    <source>
        <dbReference type="Proteomes" id="UP000695007"/>
    </source>
</evidence>
<reference evidence="12" key="1">
    <citation type="submission" date="2025-08" db="UniProtKB">
        <authorList>
            <consortium name="RefSeq"/>
        </authorList>
    </citation>
    <scope>IDENTIFICATION</scope>
</reference>
<gene>
    <name evidence="12" type="primary">LOC105361611</name>
</gene>
<dbReference type="InterPro" id="IPR040354">
    <property type="entry name" value="TCTN1-3"/>
</dbReference>
<dbReference type="InterPro" id="IPR057724">
    <property type="entry name" value="TCTN1-3_N"/>
</dbReference>
<dbReference type="GO" id="GO:0060271">
    <property type="term" value="P:cilium assembly"/>
    <property type="evidence" value="ECO:0007669"/>
    <property type="project" value="TreeGrafter"/>
</dbReference>
<dbReference type="Proteomes" id="UP000695007">
    <property type="component" value="Unplaced"/>
</dbReference>
<dbReference type="GO" id="GO:0035869">
    <property type="term" value="C:ciliary transition zone"/>
    <property type="evidence" value="ECO:0007669"/>
    <property type="project" value="TreeGrafter"/>
</dbReference>
<dbReference type="InterPro" id="IPR010796">
    <property type="entry name" value="C2_B9-type_dom"/>
</dbReference>
<evidence type="ECO:0000256" key="4">
    <source>
        <dbReference type="ARBA" id="ARBA00022729"/>
    </source>
</evidence>
<evidence type="ECO:0000256" key="1">
    <source>
        <dbReference type="ARBA" id="ARBA00004120"/>
    </source>
</evidence>
<dbReference type="PROSITE" id="PS51381">
    <property type="entry name" value="C2_B9"/>
    <property type="match status" value="1"/>
</dbReference>
<dbReference type="InterPro" id="IPR011677">
    <property type="entry name" value="TCTN1-3_dom"/>
</dbReference>
<accession>A0AAJ6YFL7</accession>
<dbReference type="Pfam" id="PF07773">
    <property type="entry name" value="TCTN_DUF1619"/>
    <property type="match status" value="1"/>
</dbReference>
<evidence type="ECO:0000256" key="3">
    <source>
        <dbReference type="ARBA" id="ARBA00022490"/>
    </source>
</evidence>
<evidence type="ECO:0000259" key="9">
    <source>
        <dbReference type="Pfam" id="PF07773"/>
    </source>
</evidence>
<keyword evidence="6" id="KW-0325">Glycoprotein</keyword>
<comment type="subcellular location">
    <subcellularLocation>
        <location evidence="1">Cytoplasm</location>
        <location evidence="1">Cytoskeleton</location>
        <location evidence="1">Cilium basal body</location>
    </subcellularLocation>
</comment>
<dbReference type="PANTHER" id="PTHR14611">
    <property type="entry name" value="TECTONIC FAMILY MEMBER"/>
    <property type="match status" value="1"/>
</dbReference>